<dbReference type="AlphaFoldDB" id="A0A1G6HWH5"/>
<organism evidence="2 3">
    <name type="scientific">Halanaerobium congolense</name>
    <dbReference type="NCBI Taxonomy" id="54121"/>
    <lineage>
        <taxon>Bacteria</taxon>
        <taxon>Bacillati</taxon>
        <taxon>Bacillota</taxon>
        <taxon>Clostridia</taxon>
        <taxon>Halanaerobiales</taxon>
        <taxon>Halanaerobiaceae</taxon>
        <taxon>Halanaerobium</taxon>
    </lineage>
</organism>
<keyword evidence="1" id="KW-0472">Membrane</keyword>
<name>A0A1G6HWH5_9FIRM</name>
<evidence type="ECO:0000313" key="3">
    <source>
        <dbReference type="Proteomes" id="UP000324896"/>
    </source>
</evidence>
<proteinExistence type="predicted"/>
<dbReference type="RefSeq" id="WP_149796567.1">
    <property type="nucleotide sequence ID" value="NZ_FMYT01000001.1"/>
</dbReference>
<gene>
    <name evidence="2" type="ORF">SAMN04488597_101184</name>
</gene>
<protein>
    <submittedName>
        <fullName evidence="2">Type II secretory pathway, pseudopilin PulG</fullName>
    </submittedName>
</protein>
<accession>A0A1G6HWH5</accession>
<dbReference type="Proteomes" id="UP000324896">
    <property type="component" value="Unassembled WGS sequence"/>
</dbReference>
<dbReference type="EMBL" id="FMYT01000001">
    <property type="protein sequence ID" value="SDB98659.1"/>
    <property type="molecule type" value="Genomic_DNA"/>
</dbReference>
<evidence type="ECO:0000313" key="2">
    <source>
        <dbReference type="EMBL" id="SDB98659.1"/>
    </source>
</evidence>
<keyword evidence="1" id="KW-0812">Transmembrane</keyword>
<keyword evidence="1" id="KW-1133">Transmembrane helix</keyword>
<sequence length="179" mass="20482">MNIKKEEAFTLIEVMLSIILITLILGVLFSLNLSGWRFWKLNQDNVELSQLTTLISTNLDRKIRSQDIDNIEVVDNNLELDDGDYIVKVVNNNLIINNNGNERIIIKDSVESSSFSFVYIEANGNEKIYDDSDELDIAVKNAKDAGEDFDKNNLVIDYKITLENNNRTLVVEKRVKPRS</sequence>
<evidence type="ECO:0000256" key="1">
    <source>
        <dbReference type="SAM" id="Phobius"/>
    </source>
</evidence>
<feature type="transmembrane region" description="Helical" evidence="1">
    <location>
        <begin position="12"/>
        <end position="33"/>
    </location>
</feature>
<reference evidence="2 3" key="1">
    <citation type="submission" date="2016-10" db="EMBL/GenBank/DDBJ databases">
        <authorList>
            <person name="Varghese N."/>
            <person name="Submissions S."/>
        </authorList>
    </citation>
    <scope>NUCLEOTIDE SEQUENCE [LARGE SCALE GENOMIC DNA]</scope>
    <source>
        <strain evidence="2 3">WG10</strain>
    </source>
</reference>